<dbReference type="InterPro" id="IPR035093">
    <property type="entry name" value="RelE/ParE_toxin_dom_sf"/>
</dbReference>
<dbReference type="PIRSF" id="PIRSF029218">
    <property type="entry name" value="ParE"/>
    <property type="match status" value="1"/>
</dbReference>
<proteinExistence type="inferred from homology"/>
<evidence type="ECO:0000313" key="4">
    <source>
        <dbReference type="Proteomes" id="UP000249873"/>
    </source>
</evidence>
<dbReference type="KEGG" id="als:DJ013_17970"/>
<dbReference type="InterPro" id="IPR007712">
    <property type="entry name" value="RelE/ParE_toxin"/>
</dbReference>
<gene>
    <name evidence="3" type="ORF">DJ013_17970</name>
</gene>
<evidence type="ECO:0000256" key="1">
    <source>
        <dbReference type="ARBA" id="ARBA00022649"/>
    </source>
</evidence>
<dbReference type="EMBL" id="CP029480">
    <property type="protein sequence ID" value="AWV99954.1"/>
    <property type="molecule type" value="Genomic_DNA"/>
</dbReference>
<name>A0A2Z4GG36_9BACT</name>
<evidence type="ECO:0000313" key="3">
    <source>
        <dbReference type="EMBL" id="AWV99954.1"/>
    </source>
</evidence>
<evidence type="ECO:0000256" key="2">
    <source>
        <dbReference type="PIRNR" id="PIRNR029218"/>
    </source>
</evidence>
<dbReference type="Proteomes" id="UP000249873">
    <property type="component" value="Chromosome"/>
</dbReference>
<reference evidence="3 4" key="1">
    <citation type="submission" date="2018-05" db="EMBL/GenBank/DDBJ databases">
        <title>Complete genome sequence of Arcticibacterium luteifluviistationis SM1504T, a cytophagaceae bacterium isolated from Arctic surface seawater.</title>
        <authorList>
            <person name="Li Y."/>
            <person name="Qin Q.-L."/>
        </authorList>
    </citation>
    <scope>NUCLEOTIDE SEQUENCE [LARGE SCALE GENOMIC DNA]</scope>
    <source>
        <strain evidence="3 4">SM1504</strain>
    </source>
</reference>
<protein>
    <recommendedName>
        <fullName evidence="2">Toxin</fullName>
    </recommendedName>
</protein>
<keyword evidence="4" id="KW-1185">Reference proteome</keyword>
<keyword evidence="1" id="KW-1277">Toxin-antitoxin system</keyword>
<comment type="similarity">
    <text evidence="2">Belongs to the RelE toxin family.</text>
</comment>
<dbReference type="AlphaFoldDB" id="A0A2Z4GG36"/>
<dbReference type="Gene3D" id="3.30.2310.20">
    <property type="entry name" value="RelE-like"/>
    <property type="match status" value="1"/>
</dbReference>
<accession>A0A2Z4GG36</accession>
<organism evidence="3 4">
    <name type="scientific">Arcticibacterium luteifluviistationis</name>
    <dbReference type="NCBI Taxonomy" id="1784714"/>
    <lineage>
        <taxon>Bacteria</taxon>
        <taxon>Pseudomonadati</taxon>
        <taxon>Bacteroidota</taxon>
        <taxon>Cytophagia</taxon>
        <taxon>Cytophagales</taxon>
        <taxon>Leadbetterellaceae</taxon>
        <taxon>Arcticibacterium</taxon>
    </lineage>
</organism>
<dbReference type="OrthoDB" id="7173315at2"/>
<dbReference type="Pfam" id="PF05016">
    <property type="entry name" value="ParE_toxin"/>
    <property type="match status" value="1"/>
</dbReference>
<dbReference type="RefSeq" id="WP_111373322.1">
    <property type="nucleotide sequence ID" value="NZ_CP029480.1"/>
</dbReference>
<sequence length="103" mass="12348">MSDNIYVLNISQDAYDDLTDIQQYTLETFGENQFHKYESMLNEALFLISSNPRIGHARPDIPKEYLAWPVGEHIFIYRIEDSIIYLVRVLHNRMDFRFQFQID</sequence>
<dbReference type="InterPro" id="IPR028344">
    <property type="entry name" value="ParE1/4"/>
</dbReference>